<dbReference type="AlphaFoldDB" id="A0A1E1MWW5"/>
<organism evidence="2 3">
    <name type="scientific">Rhynchosporium secalis</name>
    <name type="common">Barley scald fungus</name>
    <dbReference type="NCBI Taxonomy" id="38038"/>
    <lineage>
        <taxon>Eukaryota</taxon>
        <taxon>Fungi</taxon>
        <taxon>Dikarya</taxon>
        <taxon>Ascomycota</taxon>
        <taxon>Pezizomycotina</taxon>
        <taxon>Leotiomycetes</taxon>
        <taxon>Helotiales</taxon>
        <taxon>Ploettnerulaceae</taxon>
        <taxon>Rhynchosporium</taxon>
    </lineage>
</organism>
<reference evidence="3" key="1">
    <citation type="submission" date="2016-03" db="EMBL/GenBank/DDBJ databases">
        <authorList>
            <person name="Guldener U."/>
        </authorList>
    </citation>
    <scope>NUCLEOTIDE SEQUENCE [LARGE SCALE GENOMIC DNA]</scope>
</reference>
<dbReference type="Proteomes" id="UP000177625">
    <property type="component" value="Unassembled WGS sequence"/>
</dbReference>
<gene>
    <name evidence="2" type="ORF">RSE6_15014</name>
</gene>
<protein>
    <submittedName>
        <fullName evidence="2">Uncharacterized protein</fullName>
    </submittedName>
</protein>
<evidence type="ECO:0000313" key="3">
    <source>
        <dbReference type="Proteomes" id="UP000177625"/>
    </source>
</evidence>
<name>A0A1E1MWW5_RHYSE</name>
<keyword evidence="3" id="KW-1185">Reference proteome</keyword>
<sequence>MLIHTIMFRTISIQLRLRVALYIEMEEIPRRCGRIANRAYTARDQGEIGYRGEGANRAVERIGYRKRYYSEPTDIRPDFRDYTSASEDNEEEKATGIRLGKRRRGSTSNENVEEDISVTILHKRQRRSICEDNKEENGSTRISEDEEVEID</sequence>
<evidence type="ECO:0000256" key="1">
    <source>
        <dbReference type="SAM" id="MobiDB-lite"/>
    </source>
</evidence>
<evidence type="ECO:0000313" key="2">
    <source>
        <dbReference type="EMBL" id="CZT53445.1"/>
    </source>
</evidence>
<dbReference type="EMBL" id="FJVC01000776">
    <property type="protein sequence ID" value="CZT53445.1"/>
    <property type="molecule type" value="Genomic_DNA"/>
</dbReference>
<feature type="compositionally biased region" description="Basic and acidic residues" evidence="1">
    <location>
        <begin position="128"/>
        <end position="138"/>
    </location>
</feature>
<proteinExistence type="predicted"/>
<feature type="region of interest" description="Disordered" evidence="1">
    <location>
        <begin position="75"/>
        <end position="151"/>
    </location>
</feature>
<accession>A0A1E1MWW5</accession>